<evidence type="ECO:0000313" key="3">
    <source>
        <dbReference type="Proteomes" id="UP000242861"/>
    </source>
</evidence>
<organism evidence="2 3">
    <name type="scientific">Pseudomonas fluvialis</name>
    <dbReference type="NCBI Taxonomy" id="1793966"/>
    <lineage>
        <taxon>Bacteria</taxon>
        <taxon>Pseudomonadati</taxon>
        <taxon>Pseudomonadota</taxon>
        <taxon>Gammaproteobacteria</taxon>
        <taxon>Pseudomonadales</taxon>
        <taxon>Pseudomonadaceae</taxon>
        <taxon>Pseudomonas</taxon>
    </lineage>
</organism>
<sequence>MLGWWIVIYPETGTIPEHTLASWESGLGGLDWLRPLLDSGHASQLQGNGYPNRYRLAAHAVLPLLQAGAPGKGPLSSYHPERVAACQPEQWLIVEAWDQS</sequence>
<name>A0A2I0CSW7_9PSED</name>
<proteinExistence type="predicted"/>
<evidence type="ECO:0000313" key="1">
    <source>
        <dbReference type="EMBL" id="GGH92905.1"/>
    </source>
</evidence>
<dbReference type="EMBL" id="BMDE01000004">
    <property type="protein sequence ID" value="GGH92905.1"/>
    <property type="molecule type" value="Genomic_DNA"/>
</dbReference>
<comment type="caution">
    <text evidence="2">The sequence shown here is derived from an EMBL/GenBank/DDBJ whole genome shotgun (WGS) entry which is preliminary data.</text>
</comment>
<dbReference type="RefSeq" id="WP_093985091.1">
    <property type="nucleotide sequence ID" value="NZ_BMDE01000004.1"/>
</dbReference>
<reference evidence="4" key="4">
    <citation type="journal article" date="2019" name="Int. J. Syst. Evol. Microbiol.">
        <title>The Global Catalogue of Microorganisms (GCM) 10K type strain sequencing project: providing services to taxonomists for standard genome sequencing and annotation.</title>
        <authorList>
            <consortium name="The Broad Institute Genomics Platform"/>
            <consortium name="The Broad Institute Genome Sequencing Center for Infectious Disease"/>
            <person name="Wu L."/>
            <person name="Ma J."/>
        </authorList>
    </citation>
    <scope>NUCLEOTIDE SEQUENCE [LARGE SCALE GENOMIC DNA]</scope>
    <source>
        <strain evidence="4">CCM 8778</strain>
    </source>
</reference>
<gene>
    <name evidence="2" type="ORF">CW360_04935</name>
    <name evidence="1" type="ORF">GCM10007363_16280</name>
</gene>
<reference evidence="3" key="2">
    <citation type="submission" date="2017-12" db="EMBL/GenBank/DDBJ databases">
        <authorList>
            <person name="Yu X.-Y."/>
        </authorList>
    </citation>
    <scope>NUCLEOTIDE SEQUENCE [LARGE SCALE GENOMIC DNA]</scope>
    <source>
        <strain evidence="3">ZYSR67-Z</strain>
    </source>
</reference>
<reference evidence="1" key="5">
    <citation type="submission" date="2024-05" db="EMBL/GenBank/DDBJ databases">
        <authorList>
            <person name="Sun Q."/>
            <person name="Sedlacek I."/>
        </authorList>
    </citation>
    <scope>NUCLEOTIDE SEQUENCE</scope>
    <source>
        <strain evidence="1">CCM 8778</strain>
    </source>
</reference>
<dbReference type="Proteomes" id="UP000655550">
    <property type="component" value="Unassembled WGS sequence"/>
</dbReference>
<dbReference type="EMBL" id="PIYS01000005">
    <property type="protein sequence ID" value="PKF72143.1"/>
    <property type="molecule type" value="Genomic_DNA"/>
</dbReference>
<protein>
    <submittedName>
        <fullName evidence="2">Uncharacterized protein</fullName>
    </submittedName>
</protein>
<evidence type="ECO:0000313" key="2">
    <source>
        <dbReference type="EMBL" id="PKF72143.1"/>
    </source>
</evidence>
<reference evidence="2" key="3">
    <citation type="submission" date="2017-12" db="EMBL/GenBank/DDBJ databases">
        <authorList>
            <person name="Hurst M.R.H."/>
        </authorList>
    </citation>
    <scope>NUCLEOTIDE SEQUENCE [LARGE SCALE GENOMIC DNA]</scope>
    <source>
        <strain evidence="2">ZYSR67-Z</strain>
    </source>
</reference>
<dbReference type="AlphaFoldDB" id="A0A2I0CSW7"/>
<accession>A0A2I0CSW7</accession>
<keyword evidence="4" id="KW-1185">Reference proteome</keyword>
<dbReference type="Proteomes" id="UP000242861">
    <property type="component" value="Unassembled WGS sequence"/>
</dbReference>
<evidence type="ECO:0000313" key="4">
    <source>
        <dbReference type="Proteomes" id="UP000655550"/>
    </source>
</evidence>
<reference evidence="1" key="1">
    <citation type="journal article" date="2014" name="Int. J. Syst. Evol. Microbiol.">
        <title>Complete genome of a new Firmicutes species belonging to the dominant human colonic microbiota ('Ruminococcus bicirculans') reveals two chromosomes and a selective capacity to utilize plant glucans.</title>
        <authorList>
            <consortium name="NISC Comparative Sequencing Program"/>
            <person name="Wegmann U."/>
            <person name="Louis P."/>
            <person name="Goesmann A."/>
            <person name="Henrissat B."/>
            <person name="Duncan S.H."/>
            <person name="Flint H.J."/>
        </authorList>
    </citation>
    <scope>NUCLEOTIDE SEQUENCE</scope>
    <source>
        <strain evidence="1">CCM 8778</strain>
    </source>
</reference>